<feature type="compositionally biased region" description="Basic and acidic residues" evidence="1">
    <location>
        <begin position="50"/>
        <end position="65"/>
    </location>
</feature>
<evidence type="ECO:0000256" key="1">
    <source>
        <dbReference type="SAM" id="MobiDB-lite"/>
    </source>
</evidence>
<dbReference type="EMBL" id="CP056071">
    <property type="protein sequence ID" value="UVC50019.1"/>
    <property type="molecule type" value="Genomic_DNA"/>
</dbReference>
<proteinExistence type="predicted"/>
<organism evidence="2 3">
    <name type="scientific">Theileria orientalis</name>
    <dbReference type="NCBI Taxonomy" id="68886"/>
    <lineage>
        <taxon>Eukaryota</taxon>
        <taxon>Sar</taxon>
        <taxon>Alveolata</taxon>
        <taxon>Apicomplexa</taxon>
        <taxon>Aconoidasida</taxon>
        <taxon>Piroplasmida</taxon>
        <taxon>Theileriidae</taxon>
        <taxon>Theileria</taxon>
    </lineage>
</organism>
<accession>A0A976SJF9</accession>
<protein>
    <submittedName>
        <fullName evidence="2">Uncharacterized protein</fullName>
    </submittedName>
</protein>
<evidence type="ECO:0000313" key="3">
    <source>
        <dbReference type="Proteomes" id="UP000244811"/>
    </source>
</evidence>
<dbReference type="Proteomes" id="UP000244811">
    <property type="component" value="Chromosome 2"/>
</dbReference>
<name>A0A976SJF9_THEOR</name>
<reference evidence="2" key="1">
    <citation type="submission" date="2022-07" db="EMBL/GenBank/DDBJ databases">
        <title>Evaluation of T. orientalis genome assembly methods using nanopore sequencing and analysis of variation between genomes.</title>
        <authorList>
            <person name="Yam J."/>
            <person name="Micallef M.L."/>
            <person name="Liu M."/>
            <person name="Djordjevic S.P."/>
            <person name="Bogema D.R."/>
            <person name="Jenkins C."/>
        </authorList>
    </citation>
    <scope>NUCLEOTIDE SEQUENCE</scope>
    <source>
        <strain evidence="2">Goon Nure</strain>
    </source>
</reference>
<feature type="region of interest" description="Disordered" evidence="1">
    <location>
        <begin position="272"/>
        <end position="298"/>
    </location>
</feature>
<dbReference type="AlphaFoldDB" id="A0A976SJF9"/>
<sequence>MAIRSADTSIYDQYHGASFLNTVRTGSHIAGIRYGLNDLNLDKNKSSSNFRHKDFESSNRHKQDRASQTATHDYNFQYDPKILIPLDLNERKDTTGYSIQSKPEKTIYKTQREFLFAIVTSGGETLWKSKNSQYPNKVIYKIVDGQNKLKVYFPEPMPRPKIASLKVVRPVRGQHKPVDRSGPGFKHRDPSKVAIEITDPHRPEYKFYRYADPGEIPADALPKYRDARMVKETTEPVGVLEDIDPSLKVHLISGDKIAQPRPVPIALPMSINIDEPPEDVPEAEPEPVPEPESQPEPVESAYVEDEPDMRHCGLIDYITLNIQEKETTYKFCFFEDIRTKTAFYFAKKGFLFNKVQMTRQYHARAHDWYYQWKAKQVFAKMVMVIGIDDVLPFVAIFLTNNHIVFYTVSYVNCIHLRAKRYEADVELNTEDHPQNVAIYTMSSSGEQTNDVSKYEVSKYDVPNSTNPFAPIIWFYHFTFKPATYLRIKINRRLLWERTTPMRPQSLYYFKDLDLAVLEFDYHLYNVYKYQSDMWFLFHLD</sequence>
<feature type="compositionally biased region" description="Acidic residues" evidence="1">
    <location>
        <begin position="275"/>
        <end position="289"/>
    </location>
</feature>
<feature type="region of interest" description="Disordered" evidence="1">
    <location>
        <begin position="50"/>
        <end position="71"/>
    </location>
</feature>
<gene>
    <name evidence="2" type="ORF">MACK_003642</name>
</gene>
<evidence type="ECO:0000313" key="2">
    <source>
        <dbReference type="EMBL" id="UVC50019.1"/>
    </source>
</evidence>